<dbReference type="RefSeq" id="WP_057662460.1">
    <property type="nucleotide sequence ID" value="NZ_LDJH01000002.1"/>
</dbReference>
<dbReference type="OrthoDB" id="6058483at2"/>
<evidence type="ECO:0000313" key="2">
    <source>
        <dbReference type="Proteomes" id="UP000051254"/>
    </source>
</evidence>
<dbReference type="PATRIC" id="fig|266128.3.peg.1290"/>
<gene>
    <name evidence="1" type="ORF">ABB25_01100</name>
</gene>
<dbReference type="Gene3D" id="6.20.230.10">
    <property type="match status" value="1"/>
</dbReference>
<protein>
    <submittedName>
        <fullName evidence="1">Uncharacterized protein</fullName>
    </submittedName>
</protein>
<sequence length="226" mass="22900">MAYSGNIVEYLGCGIAADRPASLNLTPGALGIYHASDTDDLSLWVLGAWQSRGSGGGIPDAPSDGNTYGRKNSAWEQLAAGGDVTGPAGAVSDRLAVFDGATGKLLKDGGLTVADLYFDTISAPAISAGTVTLNCNGGRVRNFTIAMTANATLAVSNLAASGRVTEFECQITQDATGARTLTLPASFRPLGGSDTAIAAAAGAKTVLSAKTFDAGTTWVYAMQEVV</sequence>
<accession>A0A0R0C4Y6</accession>
<dbReference type="Proteomes" id="UP000051254">
    <property type="component" value="Unassembled WGS sequence"/>
</dbReference>
<reference evidence="1 2" key="1">
    <citation type="submission" date="2015-05" db="EMBL/GenBank/DDBJ databases">
        <title>Genome sequencing and analysis of members of genus Stenotrophomonas.</title>
        <authorList>
            <person name="Patil P.P."/>
            <person name="Midha S."/>
            <person name="Patil P.B."/>
        </authorList>
    </citation>
    <scope>NUCLEOTIDE SEQUENCE [LARGE SCALE GENOMIC DNA]</scope>
    <source>
        <strain evidence="1 2">DSM 17805</strain>
    </source>
</reference>
<dbReference type="STRING" id="266128.ABB25_01100"/>
<comment type="caution">
    <text evidence="1">The sequence shown here is derived from an EMBL/GenBank/DDBJ whole genome shotgun (WGS) entry which is preliminary data.</text>
</comment>
<dbReference type="EMBL" id="LDJH01000002">
    <property type="protein sequence ID" value="KRG60817.1"/>
    <property type="molecule type" value="Genomic_DNA"/>
</dbReference>
<name>A0A0R0C4Y6_9GAMM</name>
<dbReference type="AlphaFoldDB" id="A0A0R0C4Y6"/>
<organism evidence="1 2">
    <name type="scientific">Stenotrophomonas koreensis</name>
    <dbReference type="NCBI Taxonomy" id="266128"/>
    <lineage>
        <taxon>Bacteria</taxon>
        <taxon>Pseudomonadati</taxon>
        <taxon>Pseudomonadota</taxon>
        <taxon>Gammaproteobacteria</taxon>
        <taxon>Lysobacterales</taxon>
        <taxon>Lysobacteraceae</taxon>
        <taxon>Stenotrophomonas</taxon>
    </lineage>
</organism>
<evidence type="ECO:0000313" key="1">
    <source>
        <dbReference type="EMBL" id="KRG60817.1"/>
    </source>
</evidence>
<keyword evidence="2" id="KW-1185">Reference proteome</keyword>
<proteinExistence type="predicted"/>